<dbReference type="PANTHER" id="PTHR21555">
    <property type="entry name" value="SPECIFICALLY ANDROGEN-REGULATED GENE PROTEIN"/>
    <property type="match status" value="1"/>
</dbReference>
<sequence length="720" mass="78520">MGCSSDVWVLVKQAYGPHDRCVGLQDEIMTDLIHSKPSQNKSRQQPDKHHQRSRDAVHLGSMVWFTFLAGLNNNVHLCGLCGNNSGLRRHSWTLRLVLYFPSLKKLVEDPCQFLLQCAMPKSDTWPGGVSIDSLSGMDSAGSCDSVLSSNSGFSDDSLEHLSAEERACLMFLEETIESLDVEDDSGLSNDEPDRPTNGMKDKIVQRASIYQNKSDELSAHEDPNKVIGRNRKPSQKYLVPTPLLLASGNAKIVSKPMESSPKEAPVAFIDAPDGFRSSPDLQQPGRTVSKEAALKVAPAKPSIGLSSDVVDLPPSFIPEPPVRTSLPSESKAKDGAPKSLDVKSLLKEKKDSSEVPLEFIPPPSDFMDEPEKISLSYSPPPPMVYDEPPEWIPELPKMEPHVSGGSVKLTEATKSVSADPDTSSEPLSHSETENLCKVSMKKAHHLTPLKVAQQSAADKPMTPSPSSEHVPKEFSDPKSPPAVAPKPKKLPSNIIIKSHKDPGTTHSLLPQTERAQMDPQKIRMEALKKLGLLKNEEVESGHGVSPSHSPTFRAKKPQSLCNPTEPVQELSRLSESPVPGDVQLLVDTLKHQDAKSREGSLKRQPTRSYEIKTASLERTRSRTVADPVPQTTNPDRTQVELSPGQLRKSRVRPPSVGSAKDFGIGHHADDSTKSLNAAAVQPGNDGQKLPRSGISVMISPHSKNGENRKEALKKLGLLRD</sequence>
<evidence type="ECO:0000256" key="1">
    <source>
        <dbReference type="SAM" id="MobiDB-lite"/>
    </source>
</evidence>
<feature type="compositionally biased region" description="Basic and acidic residues" evidence="1">
    <location>
        <begin position="663"/>
        <end position="672"/>
    </location>
</feature>
<feature type="compositionally biased region" description="Polar residues" evidence="1">
    <location>
        <begin position="629"/>
        <end position="640"/>
    </location>
</feature>
<evidence type="ECO:0008006" key="4">
    <source>
        <dbReference type="Google" id="ProtNLM"/>
    </source>
</evidence>
<feature type="compositionally biased region" description="Basic and acidic residues" evidence="1">
    <location>
        <begin position="330"/>
        <end position="353"/>
    </location>
</feature>
<proteinExistence type="predicted"/>
<feature type="region of interest" description="Disordered" evidence="1">
    <location>
        <begin position="533"/>
        <end position="720"/>
    </location>
</feature>
<evidence type="ECO:0000313" key="3">
    <source>
        <dbReference type="Proteomes" id="UP001108240"/>
    </source>
</evidence>
<accession>A0A9J8D6E2</accession>
<dbReference type="Proteomes" id="UP001108240">
    <property type="component" value="Unplaced"/>
</dbReference>
<reference evidence="2" key="1">
    <citation type="submission" date="2025-08" db="UniProtKB">
        <authorList>
            <consortium name="Ensembl"/>
        </authorList>
    </citation>
    <scope>IDENTIFICATION</scope>
</reference>
<feature type="compositionally biased region" description="Polar residues" evidence="1">
    <location>
        <begin position="504"/>
        <end position="514"/>
    </location>
</feature>
<feature type="compositionally biased region" description="Basic and acidic residues" evidence="1">
    <location>
        <begin position="703"/>
        <end position="720"/>
    </location>
</feature>
<dbReference type="OMA" id="HSEPQSW"/>
<evidence type="ECO:0000313" key="2">
    <source>
        <dbReference type="Ensembl" id="ENSCCRP00000172885.1"/>
    </source>
</evidence>
<dbReference type="Pfam" id="PF15385">
    <property type="entry name" value="SARG"/>
    <property type="match status" value="2"/>
</dbReference>
<dbReference type="AlphaFoldDB" id="A0A9J8D6E2"/>
<feature type="compositionally biased region" description="Basic and acidic residues" evidence="1">
    <location>
        <begin position="213"/>
        <end position="224"/>
    </location>
</feature>
<feature type="compositionally biased region" description="Basic and acidic residues" evidence="1">
    <location>
        <begin position="588"/>
        <end position="601"/>
    </location>
</feature>
<feature type="compositionally biased region" description="Polar residues" evidence="1">
    <location>
        <begin position="412"/>
        <end position="427"/>
    </location>
</feature>
<protein>
    <recommendedName>
        <fullName evidence="4">Specifically androgen-regulated gene protein</fullName>
    </recommendedName>
</protein>
<feature type="region of interest" description="Disordered" evidence="1">
    <location>
        <begin position="210"/>
        <end position="229"/>
    </location>
</feature>
<dbReference type="Ensembl" id="ENSCCRT00000201605.1">
    <property type="protein sequence ID" value="ENSCCRP00000172885.1"/>
    <property type="gene ID" value="ENSCCRG00000025823.2"/>
</dbReference>
<dbReference type="InterPro" id="IPR026152">
    <property type="entry name" value="SARG"/>
</dbReference>
<reference evidence="2" key="2">
    <citation type="submission" date="2025-09" db="UniProtKB">
        <authorList>
            <consortium name="Ensembl"/>
        </authorList>
    </citation>
    <scope>IDENTIFICATION</scope>
</reference>
<name>A0A9J8D6E2_CYPCA</name>
<dbReference type="GeneTree" id="ENSGT00390000017874"/>
<dbReference type="PANTHER" id="PTHR21555:SF0">
    <property type="entry name" value="SPECIFICALLY ANDROGEN-REGULATED GENE PROTEIN"/>
    <property type="match status" value="1"/>
</dbReference>
<keyword evidence="3" id="KW-1185">Reference proteome</keyword>
<feature type="region of interest" description="Disordered" evidence="1">
    <location>
        <begin position="303"/>
        <end position="519"/>
    </location>
</feature>
<organism evidence="2 3">
    <name type="scientific">Cyprinus carpio carpio</name>
    <dbReference type="NCBI Taxonomy" id="630221"/>
    <lineage>
        <taxon>Eukaryota</taxon>
        <taxon>Metazoa</taxon>
        <taxon>Chordata</taxon>
        <taxon>Craniata</taxon>
        <taxon>Vertebrata</taxon>
        <taxon>Euteleostomi</taxon>
        <taxon>Actinopterygii</taxon>
        <taxon>Neopterygii</taxon>
        <taxon>Teleostei</taxon>
        <taxon>Ostariophysi</taxon>
        <taxon>Cypriniformes</taxon>
        <taxon>Cyprinidae</taxon>
        <taxon>Cyprininae</taxon>
        <taxon>Cyprinus</taxon>
    </lineage>
</organism>